<evidence type="ECO:0000256" key="5">
    <source>
        <dbReference type="RuleBase" id="RU362076"/>
    </source>
</evidence>
<feature type="compositionally biased region" description="Low complexity" evidence="6">
    <location>
        <begin position="1"/>
        <end position="18"/>
    </location>
</feature>
<evidence type="ECO:0000313" key="8">
    <source>
        <dbReference type="EMBL" id="MCT8331715.1"/>
    </source>
</evidence>
<comment type="function">
    <text evidence="4 5">Required for flagellar hook formation. May act as a scaffolding protein.</text>
</comment>
<sequence>MDISSATQSTQSGVTASSGTGGTLIESDFNTFLVMLTTQLQNQDPLNPIESSDYAAQLATFSGVEQQVRTNQLLEGLADQLGLSGISAYSSWIGREALSEAPVAFSGAPVELDLKPVAGAEAAQLVVYDAQGREAGRLELLPDQTRAVWSGEGFGGATLPSGRYSFKVEGFAEGASIGFSGAGSYATVTEVRARDGSPLLVLSGGIEIAPSAVSALRVPG</sequence>
<keyword evidence="8" id="KW-0966">Cell projection</keyword>
<proteinExistence type="inferred from homology"/>
<keyword evidence="8" id="KW-0969">Cilium</keyword>
<keyword evidence="9" id="KW-1185">Reference proteome</keyword>
<name>A0ABT2NW39_9RHOB</name>
<dbReference type="Pfam" id="PF03963">
    <property type="entry name" value="FlgD"/>
    <property type="match status" value="1"/>
</dbReference>
<evidence type="ECO:0000256" key="6">
    <source>
        <dbReference type="SAM" id="MobiDB-lite"/>
    </source>
</evidence>
<dbReference type="InterPro" id="IPR005648">
    <property type="entry name" value="FlgD"/>
</dbReference>
<dbReference type="Pfam" id="PF13860">
    <property type="entry name" value="FlgD_ig"/>
    <property type="match status" value="1"/>
</dbReference>
<evidence type="ECO:0000313" key="9">
    <source>
        <dbReference type="Proteomes" id="UP001205601"/>
    </source>
</evidence>
<reference evidence="9" key="1">
    <citation type="submission" date="2023-07" db="EMBL/GenBank/DDBJ databases">
        <title>Defluviimonas sediminis sp. nov., isolated from mangrove sediment.</title>
        <authorList>
            <person name="Liu L."/>
            <person name="Li J."/>
            <person name="Huang Y."/>
            <person name="Pan J."/>
            <person name="Li M."/>
        </authorList>
    </citation>
    <scope>NUCLEOTIDE SEQUENCE [LARGE SCALE GENOMIC DNA]</scope>
    <source>
        <strain evidence="9">FT324</strain>
    </source>
</reference>
<keyword evidence="8" id="KW-0282">Flagellum</keyword>
<dbReference type="Proteomes" id="UP001205601">
    <property type="component" value="Unassembled WGS sequence"/>
</dbReference>
<dbReference type="InterPro" id="IPR025965">
    <property type="entry name" value="FlgD/Vpr_Ig-like"/>
</dbReference>
<evidence type="ECO:0000256" key="2">
    <source>
        <dbReference type="ARBA" id="ARBA00016013"/>
    </source>
</evidence>
<gene>
    <name evidence="8" type="primary">flgD</name>
    <name evidence="8" type="ORF">N5I32_19540</name>
</gene>
<dbReference type="EMBL" id="JAOCQF010000006">
    <property type="protein sequence ID" value="MCT8331715.1"/>
    <property type="molecule type" value="Genomic_DNA"/>
</dbReference>
<feature type="domain" description="FlgD/Vpr Ig-like" evidence="7">
    <location>
        <begin position="105"/>
        <end position="170"/>
    </location>
</feature>
<comment type="similarity">
    <text evidence="1 5">Belongs to the FlgD family.</text>
</comment>
<feature type="region of interest" description="Disordered" evidence="6">
    <location>
        <begin position="1"/>
        <end position="20"/>
    </location>
</feature>
<evidence type="ECO:0000256" key="3">
    <source>
        <dbReference type="ARBA" id="ARBA00022795"/>
    </source>
</evidence>
<dbReference type="RefSeq" id="WP_261497623.1">
    <property type="nucleotide sequence ID" value="NZ_JAOCQF010000006.1"/>
</dbReference>
<evidence type="ECO:0000259" key="7">
    <source>
        <dbReference type="Pfam" id="PF13860"/>
    </source>
</evidence>
<evidence type="ECO:0000256" key="1">
    <source>
        <dbReference type="ARBA" id="ARBA00010577"/>
    </source>
</evidence>
<organism evidence="8 9">
    <name type="scientific">Albidovulum sediminis</name>
    <dbReference type="NCBI Taxonomy" id="3066345"/>
    <lineage>
        <taxon>Bacteria</taxon>
        <taxon>Pseudomonadati</taxon>
        <taxon>Pseudomonadota</taxon>
        <taxon>Alphaproteobacteria</taxon>
        <taxon>Rhodobacterales</taxon>
        <taxon>Paracoccaceae</taxon>
        <taxon>Albidovulum</taxon>
    </lineage>
</organism>
<evidence type="ECO:0000256" key="4">
    <source>
        <dbReference type="ARBA" id="ARBA00024746"/>
    </source>
</evidence>
<keyword evidence="3 5" id="KW-1005">Bacterial flagellum biogenesis</keyword>
<comment type="caution">
    <text evidence="8">The sequence shown here is derived from an EMBL/GenBank/DDBJ whole genome shotgun (WGS) entry which is preliminary data.</text>
</comment>
<protein>
    <recommendedName>
        <fullName evidence="2 5">Basal-body rod modification protein FlgD</fullName>
    </recommendedName>
</protein>
<accession>A0ABT2NW39</accession>